<protein>
    <recommendedName>
        <fullName evidence="2">Virulence-associated protein E-like domain-containing protein</fullName>
    </recommendedName>
</protein>
<feature type="domain" description="Virulence-associated protein E-like" evidence="2">
    <location>
        <begin position="2"/>
        <end position="212"/>
    </location>
</feature>
<evidence type="ECO:0000256" key="1">
    <source>
        <dbReference type="SAM" id="MobiDB-lite"/>
    </source>
</evidence>
<comment type="caution">
    <text evidence="3">The sequence shown here is derived from an EMBL/GenBank/DDBJ whole genome shotgun (WGS) entry which is preliminary data.</text>
</comment>
<feature type="region of interest" description="Disordered" evidence="1">
    <location>
        <begin position="271"/>
        <end position="297"/>
    </location>
</feature>
<dbReference type="EMBL" id="VGJX01000706">
    <property type="protein sequence ID" value="MBM3275753.1"/>
    <property type="molecule type" value="Genomic_DNA"/>
</dbReference>
<sequence>MTWDGTKRIERWLTVYLGVEDTPYTRAVGAIVLVAAVRRARQPGVKFDEMLILEGLQGGNKSSALAVMAVCEDWFSDDLPLHASAQRFIEATKGRWIVEAGELKGMSKGEKEALKSNLSRQIDRSRAAYGRIPESWPRQFIIIGTTNDKAFLTDNTGNRRYWPVLVGFIDLEKLKADRDQLWAEAAHLEASGFSIRLDPTLYPAAAAEQEKRKVIDPFVDTLREKLGDLEGVLASADAWKIIGLRPEHRKPADNVRLGDAMRELGWERNPRRLEKGGPPVGAYAKGDAARSGGGARLSVEVDEKGQCLRVFDSGEEPPF</sequence>
<reference evidence="3 4" key="1">
    <citation type="submission" date="2019-03" db="EMBL/GenBank/DDBJ databases">
        <title>Lake Tanganyika Metagenome-Assembled Genomes (MAGs).</title>
        <authorList>
            <person name="Tran P."/>
        </authorList>
    </citation>
    <scope>NUCLEOTIDE SEQUENCE [LARGE SCALE GENOMIC DNA]</scope>
    <source>
        <strain evidence="3">K_DeepCast_65m_m2_236</strain>
    </source>
</reference>
<dbReference type="Proteomes" id="UP000703893">
    <property type="component" value="Unassembled WGS sequence"/>
</dbReference>
<evidence type="ECO:0000313" key="3">
    <source>
        <dbReference type="EMBL" id="MBM3275753.1"/>
    </source>
</evidence>
<evidence type="ECO:0000313" key="4">
    <source>
        <dbReference type="Proteomes" id="UP000703893"/>
    </source>
</evidence>
<name>A0A937X4M6_9BACT</name>
<dbReference type="Pfam" id="PF05272">
    <property type="entry name" value="VapE-like_dom"/>
    <property type="match status" value="1"/>
</dbReference>
<accession>A0A937X4M6</accession>
<organism evidence="3 4">
    <name type="scientific">Candidatus Tanganyikabacteria bacterium</name>
    <dbReference type="NCBI Taxonomy" id="2961651"/>
    <lineage>
        <taxon>Bacteria</taxon>
        <taxon>Bacillati</taxon>
        <taxon>Candidatus Sericytochromatia</taxon>
        <taxon>Candidatus Tanganyikabacteria</taxon>
    </lineage>
</organism>
<dbReference type="InterPro" id="IPR007936">
    <property type="entry name" value="VapE-like_dom"/>
</dbReference>
<proteinExistence type="predicted"/>
<dbReference type="AlphaFoldDB" id="A0A937X4M6"/>
<dbReference type="PANTHER" id="PTHR34985">
    <property type="entry name" value="SLR0554 PROTEIN"/>
    <property type="match status" value="1"/>
</dbReference>
<dbReference type="PANTHER" id="PTHR34985:SF1">
    <property type="entry name" value="SLR0554 PROTEIN"/>
    <property type="match status" value="1"/>
</dbReference>
<evidence type="ECO:0000259" key="2">
    <source>
        <dbReference type="Pfam" id="PF05272"/>
    </source>
</evidence>
<gene>
    <name evidence="3" type="ORF">FJZ00_11410</name>
</gene>